<dbReference type="GO" id="GO:0030593">
    <property type="term" value="P:neutrophil chemotaxis"/>
    <property type="evidence" value="ECO:0000266"/>
    <property type="project" value="RGD"/>
</dbReference>
<evidence type="ECO:0000256" key="18">
    <source>
        <dbReference type="SAM" id="Phobius"/>
    </source>
</evidence>
<dbReference type="Gene3D" id="2.60.40.10">
    <property type="entry name" value="Immunoglobulins"/>
    <property type="match status" value="1"/>
</dbReference>
<evidence type="ECO:0000313" key="21">
    <source>
        <dbReference type="Ensembl" id="ENSRNOP00000040482.4"/>
    </source>
</evidence>
<dbReference type="Pfam" id="PF07686">
    <property type="entry name" value="V-set"/>
    <property type="match status" value="1"/>
</dbReference>
<keyword evidence="3" id="KW-1003">Cell membrane</keyword>
<dbReference type="InParanoid" id="D4ABU7"/>
<dbReference type="PANTHER" id="PTHR19357">
    <property type="entry name" value="TRIGGERING RECEPTOR EXPRESSED ON MYELOID CELLS 1"/>
    <property type="match status" value="1"/>
</dbReference>
<dbReference type="GO" id="GO:0140319">
    <property type="term" value="F:receptor decoy activity"/>
    <property type="evidence" value="ECO:0000266"/>
    <property type="project" value="RGD"/>
</dbReference>
<evidence type="ECO:0000256" key="16">
    <source>
        <dbReference type="ARBA" id="ARBA00046918"/>
    </source>
</evidence>
<organism evidence="21 22">
    <name type="scientific">Rattus norvegicus</name>
    <name type="common">Rat</name>
    <dbReference type="NCBI Taxonomy" id="10116"/>
    <lineage>
        <taxon>Eukaryota</taxon>
        <taxon>Metazoa</taxon>
        <taxon>Chordata</taxon>
        <taxon>Craniata</taxon>
        <taxon>Vertebrata</taxon>
        <taxon>Euteleostomi</taxon>
        <taxon>Mammalia</taxon>
        <taxon>Eutheria</taxon>
        <taxon>Euarchontoglires</taxon>
        <taxon>Glires</taxon>
        <taxon>Rodentia</taxon>
        <taxon>Myomorpha</taxon>
        <taxon>Muroidea</taxon>
        <taxon>Muridae</taxon>
        <taxon>Murinae</taxon>
        <taxon>Rattus</taxon>
    </lineage>
</organism>
<keyword evidence="22" id="KW-1185">Reference proteome</keyword>
<comment type="subcellular location">
    <subcellularLocation>
        <location evidence="1">Cell membrane</location>
        <topology evidence="1">Single-pass type I membrane protein</topology>
    </subcellularLocation>
</comment>
<dbReference type="Proteomes" id="UP000002494">
    <property type="component" value="Chromosome 9"/>
</dbReference>
<dbReference type="OMA" id="MTDIIRV"/>
<dbReference type="Bgee" id="ENSRNOG00000022859">
    <property type="expression patterns" value="Expressed in lung and 16 other cell types or tissues"/>
</dbReference>
<accession>D4ABU7</accession>
<dbReference type="AGR" id="RGD:1309467"/>
<dbReference type="SMART" id="SM00409">
    <property type="entry name" value="IG"/>
    <property type="match status" value="1"/>
</dbReference>
<feature type="domain" description="Ig-like" evidence="20">
    <location>
        <begin position="24"/>
        <end position="117"/>
    </location>
</feature>
<evidence type="ECO:0000256" key="6">
    <source>
        <dbReference type="ARBA" id="ARBA00022729"/>
    </source>
</evidence>
<dbReference type="GO" id="GO:0004888">
    <property type="term" value="F:transmembrane signaling receptor activity"/>
    <property type="evidence" value="ECO:0000266"/>
    <property type="project" value="RGD"/>
</dbReference>
<dbReference type="UCSC" id="RGD:1309467">
    <property type="organism name" value="rat"/>
</dbReference>
<dbReference type="eggNOG" id="ENOG502TE0T">
    <property type="taxonomic scope" value="Eukaryota"/>
</dbReference>
<dbReference type="PaxDb" id="10116-ENSRNOP00000040482"/>
<keyword evidence="11" id="KW-1015">Disulfide bond</keyword>
<dbReference type="PROSITE" id="PS50835">
    <property type="entry name" value="IG_LIKE"/>
    <property type="match status" value="1"/>
</dbReference>
<dbReference type="InterPro" id="IPR013783">
    <property type="entry name" value="Ig-like_fold"/>
</dbReference>
<keyword evidence="12" id="KW-0675">Receptor</keyword>
<dbReference type="Reactome" id="R-RNO-202733">
    <property type="pathway name" value="Cell surface interactions at the vascular wall"/>
</dbReference>
<dbReference type="SUPFAM" id="SSF48726">
    <property type="entry name" value="Immunoglobulin"/>
    <property type="match status" value="1"/>
</dbReference>
<dbReference type="RGD" id="1309467">
    <property type="gene designation" value="Trem1"/>
</dbReference>
<evidence type="ECO:0000256" key="13">
    <source>
        <dbReference type="ARBA" id="ARBA00023180"/>
    </source>
</evidence>
<feature type="region of interest" description="Disordered" evidence="17">
    <location>
        <begin position="163"/>
        <end position="182"/>
    </location>
</feature>
<dbReference type="GeneID" id="301229"/>
<evidence type="ECO:0000256" key="5">
    <source>
        <dbReference type="ARBA" id="ARBA00022692"/>
    </source>
</evidence>
<feature type="transmembrane region" description="Helical" evidence="18">
    <location>
        <begin position="199"/>
        <end position="220"/>
    </location>
</feature>
<dbReference type="FunCoup" id="D4ABU7">
    <property type="interactions" value="390"/>
</dbReference>
<keyword evidence="13" id="KW-0325">Glycoprotein</keyword>
<feature type="signal peptide" evidence="19">
    <location>
        <begin position="1"/>
        <end position="20"/>
    </location>
</feature>
<dbReference type="InterPro" id="IPR003599">
    <property type="entry name" value="Ig_sub"/>
</dbReference>
<evidence type="ECO:0000256" key="17">
    <source>
        <dbReference type="SAM" id="MobiDB-lite"/>
    </source>
</evidence>
<keyword evidence="7" id="KW-0391">Immunity</keyword>
<evidence type="ECO:0000259" key="20">
    <source>
        <dbReference type="PROSITE" id="PS50835"/>
    </source>
</evidence>
<evidence type="ECO:0000256" key="7">
    <source>
        <dbReference type="ARBA" id="ARBA00022859"/>
    </source>
</evidence>
<dbReference type="GO" id="GO:0071305">
    <property type="term" value="P:cellular response to vitamin D"/>
    <property type="evidence" value="ECO:0000270"/>
    <property type="project" value="RGD"/>
</dbReference>
<dbReference type="GO" id="GO:0010759">
    <property type="term" value="P:positive regulation of macrophage chemotaxis"/>
    <property type="evidence" value="ECO:0000314"/>
    <property type="project" value="RGD"/>
</dbReference>
<dbReference type="InterPro" id="IPR013106">
    <property type="entry name" value="Ig_V-set"/>
</dbReference>
<evidence type="ECO:0000256" key="1">
    <source>
        <dbReference type="ARBA" id="ARBA00004251"/>
    </source>
</evidence>
<evidence type="ECO:0000256" key="12">
    <source>
        <dbReference type="ARBA" id="ARBA00023170"/>
    </source>
</evidence>
<dbReference type="InterPro" id="IPR036179">
    <property type="entry name" value="Ig-like_dom_sf"/>
</dbReference>
<feature type="compositionally biased region" description="Polar residues" evidence="17">
    <location>
        <begin position="163"/>
        <end position="176"/>
    </location>
</feature>
<dbReference type="GO" id="GO:0045087">
    <property type="term" value="P:innate immune response"/>
    <property type="evidence" value="ECO:0007669"/>
    <property type="project" value="UniProtKB-KW"/>
</dbReference>
<reference evidence="21" key="3">
    <citation type="submission" date="2025-09" db="UniProtKB">
        <authorList>
            <consortium name="Ensembl"/>
        </authorList>
    </citation>
    <scope>IDENTIFICATION</scope>
    <source>
        <strain evidence="21">Brown Norway</strain>
    </source>
</reference>
<evidence type="ECO:0000256" key="15">
    <source>
        <dbReference type="ARBA" id="ARBA00045778"/>
    </source>
</evidence>
<evidence type="ECO:0000256" key="3">
    <source>
        <dbReference type="ARBA" id="ARBA00022475"/>
    </source>
</evidence>
<gene>
    <name evidence="21 23" type="primary">Trem1</name>
</gene>
<dbReference type="InterPro" id="IPR007110">
    <property type="entry name" value="Ig-like_dom"/>
</dbReference>
<dbReference type="GO" id="GO:0005886">
    <property type="term" value="C:plasma membrane"/>
    <property type="evidence" value="ECO:0007669"/>
    <property type="project" value="UniProtKB-SubCell"/>
</dbReference>
<dbReference type="Reactome" id="R-RNO-198933">
    <property type="pathway name" value="Immunoregulatory interactions between a Lymphoid and a non-Lymphoid cell"/>
</dbReference>
<keyword evidence="14" id="KW-0393">Immunoglobulin domain</keyword>
<sequence>MRKAGLWGLLLVFFVSEVKAAIVPEEERYDLVEGQTLTVNCPFNIMKYARSRKAWQRLSAGKEPLTLVVTERSSTTSSEVRVGKYTLKDDPTEAMLFVQMTDLQVTDSGLYRCVIYHPPNDPVLLFHPVRLVVTKGSSGVSVPDIIPTTKPTEVPVLITTKHSTPTRSLPKSTAVVSSPDPGVTINNGTDPTSVSTYNVVVPVVCGLLIKTLIFFVLFVVTKRSFG</sequence>
<keyword evidence="5 18" id="KW-0812">Transmembrane</keyword>
<reference evidence="21" key="2">
    <citation type="submission" date="2025-08" db="UniProtKB">
        <authorList>
            <consortium name="Ensembl"/>
        </authorList>
    </citation>
    <scope>IDENTIFICATION</scope>
    <source>
        <strain evidence="21">Brown Norway</strain>
    </source>
</reference>
<evidence type="ECO:0000256" key="11">
    <source>
        <dbReference type="ARBA" id="ARBA00023157"/>
    </source>
</evidence>
<proteinExistence type="predicted"/>
<evidence type="ECO:0000256" key="9">
    <source>
        <dbReference type="ARBA" id="ARBA00023130"/>
    </source>
</evidence>
<dbReference type="GO" id="GO:0001954">
    <property type="term" value="P:positive regulation of cell-matrix adhesion"/>
    <property type="evidence" value="ECO:0000314"/>
    <property type="project" value="RGD"/>
</dbReference>
<dbReference type="GO" id="GO:0071222">
    <property type="term" value="P:cellular response to lipopolysaccharide"/>
    <property type="evidence" value="ECO:0000270"/>
    <property type="project" value="RGD"/>
</dbReference>
<dbReference type="GO" id="GO:0070945">
    <property type="term" value="P:neutrophil-mediated killing of gram-negative bacterium"/>
    <property type="evidence" value="ECO:0000266"/>
    <property type="project" value="RGD"/>
</dbReference>
<dbReference type="GO" id="GO:0097110">
    <property type="term" value="F:scaffold protein binding"/>
    <property type="evidence" value="ECO:0000266"/>
    <property type="project" value="RGD"/>
</dbReference>
<comment type="subunit">
    <text evidence="16">Monomer. Homomultimer; when activated. Interacts with TYROBP/DAP12. Interacts with TLR4.</text>
</comment>
<dbReference type="AlphaFoldDB" id="D4ABU7"/>
<evidence type="ECO:0000256" key="2">
    <source>
        <dbReference type="ARBA" id="ARBA00021287"/>
    </source>
</evidence>
<dbReference type="GO" id="GO:0002250">
    <property type="term" value="P:adaptive immune response"/>
    <property type="evidence" value="ECO:0007669"/>
    <property type="project" value="UniProtKB-KW"/>
</dbReference>
<dbReference type="GeneTree" id="ENSGT00470000042299"/>
<reference evidence="21" key="1">
    <citation type="submission" date="2024-01" db="EMBL/GenBank/DDBJ databases">
        <title>GRCr8: a new rat reference genome assembly contstructed from accurate long reads and long range scaffolding.</title>
        <authorList>
            <person name="Doris P.A."/>
            <person name="Kalbfleisch T."/>
            <person name="Li K."/>
            <person name="Howe K."/>
            <person name="Wood J."/>
        </authorList>
    </citation>
    <scope>NUCLEOTIDE SEQUENCE [LARGE SCALE GENOMIC DNA]</scope>
    <source>
        <strain evidence="21">Brown Norway</strain>
    </source>
</reference>
<dbReference type="PANTHER" id="PTHR19357:SF0">
    <property type="entry name" value="TRIGGERING RECEPTOR EXPRESSED ON MYELOID CELLS 1"/>
    <property type="match status" value="1"/>
</dbReference>
<keyword evidence="9" id="KW-1064">Adaptive immunity</keyword>
<dbReference type="OrthoDB" id="8959642at2759"/>
<dbReference type="HOGENOM" id="CLU_1170307_0_0_1"/>
<feature type="chain" id="PRO_5003054031" description="Triggering receptor expressed on myeloid cells 1" evidence="19">
    <location>
        <begin position="21"/>
        <end position="226"/>
    </location>
</feature>
<dbReference type="RefSeq" id="NP_001100355.2">
    <property type="nucleotide sequence ID" value="NM_001106885.2"/>
</dbReference>
<evidence type="ECO:0000256" key="8">
    <source>
        <dbReference type="ARBA" id="ARBA00022989"/>
    </source>
</evidence>
<evidence type="ECO:0000313" key="23">
    <source>
        <dbReference type="RGD" id="1309467"/>
    </source>
</evidence>
<comment type="function">
    <text evidence="15">Cell surface receptor that plays important roles in innate and adaptive immunity by amplifying inflammatory responses. Upon activation by various ligands such as PGLYRP1, HMGB1 or HSP70, multimerizes and forms a complex with transmembrane adapter TYROBP/DAP12. In turn, initiates a SYK-mediated cascade of tyrosine phosphorylation, activating multiple downstream mediators such as BTK, MAPK1, MAPK3 or phospholipase C-gamma. This cascade promotes the neutrophil- and macrophage-mediated release of pro-inflammatory cytokines and/or chemokines, as well as their migration and thereby amplifies inflammatory responses that are triggered by bacterial and fungal infections. By also promoting the amplification of inflammatory signals that are initially triggered by Toll-like receptor (TLR) and NOD-like receptor engagement, plays a major role in the pathophysiology of acute and chronic inflammatory diseases of different etiologies including septic shock and atherosclerosis.</text>
</comment>
<dbReference type="CTD" id="54210"/>
<dbReference type="GO" id="GO:0006955">
    <property type="term" value="P:immune response"/>
    <property type="evidence" value="ECO:0000318"/>
    <property type="project" value="GO_Central"/>
</dbReference>
<dbReference type="GO" id="GO:0072672">
    <property type="term" value="P:neutrophil extravasation"/>
    <property type="evidence" value="ECO:0000266"/>
    <property type="project" value="RGD"/>
</dbReference>
<dbReference type="GO" id="GO:0009986">
    <property type="term" value="C:cell surface"/>
    <property type="evidence" value="ECO:0000266"/>
    <property type="project" value="RGD"/>
</dbReference>
<evidence type="ECO:0000256" key="10">
    <source>
        <dbReference type="ARBA" id="ARBA00023136"/>
    </source>
</evidence>
<evidence type="ECO:0000313" key="22">
    <source>
        <dbReference type="Proteomes" id="UP000002494"/>
    </source>
</evidence>
<dbReference type="STRING" id="10116.ENSRNOP00000040482"/>
<dbReference type="Ensembl" id="ENSRNOT00000049193.6">
    <property type="protein sequence ID" value="ENSRNOP00000040482.4"/>
    <property type="gene ID" value="ENSRNOG00000022859.7"/>
</dbReference>
<evidence type="ECO:0000256" key="19">
    <source>
        <dbReference type="SAM" id="SignalP"/>
    </source>
</evidence>
<keyword evidence="8 18" id="KW-1133">Transmembrane helix</keyword>
<dbReference type="GO" id="GO:1990266">
    <property type="term" value="P:neutrophil migration"/>
    <property type="evidence" value="ECO:0000266"/>
    <property type="project" value="RGD"/>
</dbReference>
<keyword evidence="4" id="KW-0399">Innate immunity</keyword>
<evidence type="ECO:0000256" key="14">
    <source>
        <dbReference type="ARBA" id="ARBA00023319"/>
    </source>
</evidence>
<name>D4ABU7_RAT</name>
<dbReference type="GO" id="GO:0005615">
    <property type="term" value="C:extracellular space"/>
    <property type="evidence" value="ECO:0000266"/>
    <property type="project" value="RGD"/>
</dbReference>
<evidence type="ECO:0000256" key="4">
    <source>
        <dbReference type="ARBA" id="ARBA00022588"/>
    </source>
</evidence>
<dbReference type="Reactome" id="R-RNO-2172127">
    <property type="pathway name" value="DAP12 interactions"/>
</dbReference>
<dbReference type="SMR" id="D4ABU7"/>
<protein>
    <recommendedName>
        <fullName evidence="2">Triggering receptor expressed on myeloid cells 1</fullName>
    </recommendedName>
</protein>
<keyword evidence="6 19" id="KW-0732">Signal</keyword>
<keyword evidence="10 18" id="KW-0472">Membrane</keyword>